<proteinExistence type="predicted"/>
<evidence type="ECO:0000256" key="1">
    <source>
        <dbReference type="SAM" id="Phobius"/>
    </source>
</evidence>
<feature type="transmembrane region" description="Helical" evidence="1">
    <location>
        <begin position="15"/>
        <end position="39"/>
    </location>
</feature>
<evidence type="ECO:0000313" key="2">
    <source>
        <dbReference type="EMBL" id="OGG23688.1"/>
    </source>
</evidence>
<keyword evidence="1" id="KW-0472">Membrane</keyword>
<name>A0A1F6AFZ9_9BACT</name>
<sequence>MKKYLSHVQPAGRQGFTLVELLIVIALLGALAIGLLATVDPFEQLKKGRDTSVSNMVAEFLNANLRYYSTKGQFTWGTGTTFTARGADTMGSDITSLVNAGELKNRFMDIAGTGNLAKMLVTSTAVDHLAVCYDPESKTFNANANTVYGSGGLATSGCISESSGGLESCFYCVQ</sequence>
<dbReference type="PROSITE" id="PS00409">
    <property type="entry name" value="PROKAR_NTER_METHYL"/>
    <property type="match status" value="1"/>
</dbReference>
<organism evidence="2 3">
    <name type="scientific">Candidatus Gottesmanbacteria bacterium RIFCSPLOWO2_01_FULL_43_11b</name>
    <dbReference type="NCBI Taxonomy" id="1798392"/>
    <lineage>
        <taxon>Bacteria</taxon>
        <taxon>Candidatus Gottesmaniibacteriota</taxon>
    </lineage>
</organism>
<dbReference type="SUPFAM" id="SSF54523">
    <property type="entry name" value="Pili subunits"/>
    <property type="match status" value="1"/>
</dbReference>
<dbReference type="InterPro" id="IPR012902">
    <property type="entry name" value="N_methyl_site"/>
</dbReference>
<evidence type="ECO:0000313" key="3">
    <source>
        <dbReference type="Proteomes" id="UP000178759"/>
    </source>
</evidence>
<gene>
    <name evidence="2" type="ORF">A3A79_00570</name>
</gene>
<reference evidence="2 3" key="1">
    <citation type="journal article" date="2016" name="Nat. Commun.">
        <title>Thousands of microbial genomes shed light on interconnected biogeochemical processes in an aquifer system.</title>
        <authorList>
            <person name="Anantharaman K."/>
            <person name="Brown C.T."/>
            <person name="Hug L.A."/>
            <person name="Sharon I."/>
            <person name="Castelle C.J."/>
            <person name="Probst A.J."/>
            <person name="Thomas B.C."/>
            <person name="Singh A."/>
            <person name="Wilkins M.J."/>
            <person name="Karaoz U."/>
            <person name="Brodie E.L."/>
            <person name="Williams K.H."/>
            <person name="Hubbard S.S."/>
            <person name="Banfield J.F."/>
        </authorList>
    </citation>
    <scope>NUCLEOTIDE SEQUENCE [LARGE SCALE GENOMIC DNA]</scope>
</reference>
<dbReference type="Pfam" id="PF07963">
    <property type="entry name" value="N_methyl"/>
    <property type="match status" value="1"/>
</dbReference>
<accession>A0A1F6AFZ9</accession>
<dbReference type="Gene3D" id="3.30.700.10">
    <property type="entry name" value="Glycoprotein, Type 4 Pilin"/>
    <property type="match status" value="1"/>
</dbReference>
<dbReference type="NCBIfam" id="TIGR02532">
    <property type="entry name" value="IV_pilin_GFxxxE"/>
    <property type="match status" value="1"/>
</dbReference>
<protein>
    <recommendedName>
        <fullName evidence="4">Type II secretion system protein GspG C-terminal domain-containing protein</fullName>
    </recommendedName>
</protein>
<dbReference type="STRING" id="1798392.A3A79_00570"/>
<dbReference type="EMBL" id="MFJV01000001">
    <property type="protein sequence ID" value="OGG23688.1"/>
    <property type="molecule type" value="Genomic_DNA"/>
</dbReference>
<dbReference type="Proteomes" id="UP000178759">
    <property type="component" value="Unassembled WGS sequence"/>
</dbReference>
<dbReference type="InterPro" id="IPR045584">
    <property type="entry name" value="Pilin-like"/>
</dbReference>
<dbReference type="PANTHER" id="PTHR30093">
    <property type="entry name" value="GENERAL SECRETION PATHWAY PROTEIN G"/>
    <property type="match status" value="1"/>
</dbReference>
<keyword evidence="1" id="KW-0812">Transmembrane</keyword>
<comment type="caution">
    <text evidence="2">The sequence shown here is derived from an EMBL/GenBank/DDBJ whole genome shotgun (WGS) entry which is preliminary data.</text>
</comment>
<dbReference type="AlphaFoldDB" id="A0A1F6AFZ9"/>
<evidence type="ECO:0008006" key="4">
    <source>
        <dbReference type="Google" id="ProtNLM"/>
    </source>
</evidence>
<keyword evidence="1" id="KW-1133">Transmembrane helix</keyword>